<keyword evidence="3" id="KW-1185">Reference proteome</keyword>
<protein>
    <submittedName>
        <fullName evidence="2">Alpha/beta hydrolase fold family protein</fullName>
    </submittedName>
</protein>
<dbReference type="ESTHER" id="celad-e6x420">
    <property type="family name" value="Monoglyceridelipase_lysophospholip"/>
</dbReference>
<dbReference type="eggNOG" id="COG2267">
    <property type="taxonomic scope" value="Bacteria"/>
</dbReference>
<evidence type="ECO:0000259" key="1">
    <source>
        <dbReference type="Pfam" id="PF12146"/>
    </source>
</evidence>
<accession>E6X420</accession>
<dbReference type="HOGENOM" id="CLU_051796_0_0_10"/>
<feature type="domain" description="Serine aminopeptidase S33" evidence="1">
    <location>
        <begin position="95"/>
        <end position="299"/>
    </location>
</feature>
<dbReference type="STRING" id="688270.Celal_3088"/>
<name>E6X420_CELAD</name>
<dbReference type="Proteomes" id="UP000008634">
    <property type="component" value="Chromosome"/>
</dbReference>
<keyword evidence="2" id="KW-0378">Hydrolase</keyword>
<evidence type="ECO:0000313" key="2">
    <source>
        <dbReference type="EMBL" id="ADV50362.1"/>
    </source>
</evidence>
<dbReference type="Pfam" id="PF12146">
    <property type="entry name" value="Hydrolase_4"/>
    <property type="match status" value="1"/>
</dbReference>
<sequence length="373" mass="43135">MRVVKMYFDDASKVFTTRNFVSFTPMALLLQLDVKGSYHFLEKLRSMYQEVPLKNSSYIPDFLGDGFERMTLELPADYEGKVSATLIRKSAQKASQKAVLYVHGFNDYFFQKEMAEKFNEEGYNFYALDLRKYGRSYLGHQKFNNVRSIIEYDEELDLALQLIKSENNHQVILMGHSNGGLITTNYAVNHLNSKLFHGLISNSPFYEFNLSYITRTIGVPILSFWGQYFPNLRIPGVPSGSYGDSLHVQRHGEWDYSLAWKPHEVPKLNLGFIRAIHKAQKNIRQKAIIGVPTLILHSNQSINEKHWSENFERGDAVLNVTHIKKYAHKLSGAVTICEIENGIHDLILSKKPVREEVYRILFDWINTNFNKTH</sequence>
<dbReference type="InterPro" id="IPR051044">
    <property type="entry name" value="MAG_DAG_Lipase"/>
</dbReference>
<gene>
    <name evidence="2" type="ordered locus">Celal_3088</name>
</gene>
<dbReference type="InterPro" id="IPR029058">
    <property type="entry name" value="AB_hydrolase_fold"/>
</dbReference>
<dbReference type="InterPro" id="IPR022742">
    <property type="entry name" value="Hydrolase_4"/>
</dbReference>
<dbReference type="AlphaFoldDB" id="E6X420"/>
<dbReference type="GO" id="GO:0016787">
    <property type="term" value="F:hydrolase activity"/>
    <property type="evidence" value="ECO:0007669"/>
    <property type="project" value="UniProtKB-KW"/>
</dbReference>
<dbReference type="SUPFAM" id="SSF53474">
    <property type="entry name" value="alpha/beta-Hydrolases"/>
    <property type="match status" value="1"/>
</dbReference>
<proteinExistence type="predicted"/>
<dbReference type="EMBL" id="CP002453">
    <property type="protein sequence ID" value="ADV50362.1"/>
    <property type="molecule type" value="Genomic_DNA"/>
</dbReference>
<organism evidence="2 3">
    <name type="scientific">Cellulophaga algicola (strain DSM 14237 / IC166 / ACAM 630)</name>
    <dbReference type="NCBI Taxonomy" id="688270"/>
    <lineage>
        <taxon>Bacteria</taxon>
        <taxon>Pseudomonadati</taxon>
        <taxon>Bacteroidota</taxon>
        <taxon>Flavobacteriia</taxon>
        <taxon>Flavobacteriales</taxon>
        <taxon>Flavobacteriaceae</taxon>
        <taxon>Cellulophaga</taxon>
    </lineage>
</organism>
<evidence type="ECO:0000313" key="3">
    <source>
        <dbReference type="Proteomes" id="UP000008634"/>
    </source>
</evidence>
<dbReference type="Gene3D" id="3.40.50.1820">
    <property type="entry name" value="alpha/beta hydrolase"/>
    <property type="match status" value="1"/>
</dbReference>
<reference evidence="2 3" key="1">
    <citation type="journal article" date="2010" name="Stand. Genomic Sci.">
        <title>Complete genome sequence of Cellulophaga algicola type strain (IC166).</title>
        <authorList>
            <person name="Abt B."/>
            <person name="Lu M."/>
            <person name="Misra M."/>
            <person name="Han C."/>
            <person name="Nolan M."/>
            <person name="Lucas S."/>
            <person name="Hammon N."/>
            <person name="Deshpande S."/>
            <person name="Cheng J.F."/>
            <person name="Tapia R."/>
            <person name="Goodwin L."/>
            <person name="Pitluck S."/>
            <person name="Liolios K."/>
            <person name="Pagani I."/>
            <person name="Ivanova N."/>
            <person name="Mavromatis K."/>
            <person name="Ovchinikova G."/>
            <person name="Pati A."/>
            <person name="Chen A."/>
            <person name="Palaniappan K."/>
            <person name="Land M."/>
            <person name="Hauser L."/>
            <person name="Chang Y.J."/>
            <person name="Jeffries C.D."/>
            <person name="Detter J.C."/>
            <person name="Brambilla E."/>
            <person name="Rohde M."/>
            <person name="Tindall B.J."/>
            <person name="Goker M."/>
            <person name="Woyke T."/>
            <person name="Bristow J."/>
            <person name="Eisen J.A."/>
            <person name="Markowitz V."/>
            <person name="Hugenholtz P."/>
            <person name="Kyrpides N.C."/>
            <person name="Klenk H.P."/>
            <person name="Lapidus A."/>
        </authorList>
    </citation>
    <scope>NUCLEOTIDE SEQUENCE [LARGE SCALE GENOMIC DNA]</scope>
    <source>
        <strain evidence="3">DSM 14237 / IC166 / ACAM 630</strain>
    </source>
</reference>
<dbReference type="KEGG" id="cao:Celal_3088"/>
<dbReference type="PANTHER" id="PTHR11614">
    <property type="entry name" value="PHOSPHOLIPASE-RELATED"/>
    <property type="match status" value="1"/>
</dbReference>